<evidence type="ECO:0000256" key="2">
    <source>
        <dbReference type="ARBA" id="ARBA00022630"/>
    </source>
</evidence>
<dbReference type="GO" id="GO:0016152">
    <property type="term" value="F:mercury (II) reductase (NADP+) activity"/>
    <property type="evidence" value="ECO:0007669"/>
    <property type="project" value="UniProtKB-EC"/>
</dbReference>
<dbReference type="PROSITE" id="PS00076">
    <property type="entry name" value="PYRIDINE_REDOX_1"/>
    <property type="match status" value="1"/>
</dbReference>
<keyword evidence="3 8" id="KW-0274">FAD</keyword>
<dbReference type="Gene3D" id="3.30.390.30">
    <property type="match status" value="1"/>
</dbReference>
<feature type="domain" description="Pyridine nucleotide-disulphide oxidoreductase dimerisation" evidence="11">
    <location>
        <begin position="342"/>
        <end position="446"/>
    </location>
</feature>
<keyword evidence="6" id="KW-1015">Disulfide bond</keyword>
<protein>
    <submittedName>
        <fullName evidence="13">Mercuric ion reductase</fullName>
        <ecNumber evidence="13">1.16.1.1</ecNumber>
    </submittedName>
</protein>
<gene>
    <name evidence="13" type="ORF">AVDCRST_MAG76-518</name>
</gene>
<feature type="binding site" evidence="8">
    <location>
        <begin position="140"/>
        <end position="142"/>
    </location>
    <ligand>
        <name>FAD</name>
        <dbReference type="ChEBI" id="CHEBI:57692"/>
    </ligand>
</feature>
<accession>A0A6J4HBQ8</accession>
<dbReference type="InterPro" id="IPR016156">
    <property type="entry name" value="FAD/NAD-linked_Rdtase_dimer_sf"/>
</dbReference>
<evidence type="ECO:0000259" key="11">
    <source>
        <dbReference type="Pfam" id="PF02852"/>
    </source>
</evidence>
<comment type="similarity">
    <text evidence="1 10">Belongs to the class-I pyridine nucleotide-disulfide oxidoreductase family.</text>
</comment>
<dbReference type="InterPro" id="IPR012999">
    <property type="entry name" value="Pyr_OxRdtase_I_AS"/>
</dbReference>
<keyword evidence="2 10" id="KW-0285">Flavoprotein</keyword>
<dbReference type="PANTHER" id="PTHR43014:SF2">
    <property type="entry name" value="MERCURIC REDUCTASE"/>
    <property type="match status" value="1"/>
</dbReference>
<evidence type="ECO:0000256" key="4">
    <source>
        <dbReference type="ARBA" id="ARBA00022857"/>
    </source>
</evidence>
<dbReference type="GO" id="GO:0016668">
    <property type="term" value="F:oxidoreductase activity, acting on a sulfur group of donors, NAD(P) as acceptor"/>
    <property type="evidence" value="ECO:0007669"/>
    <property type="project" value="InterPro"/>
</dbReference>
<dbReference type="InterPro" id="IPR001100">
    <property type="entry name" value="Pyr_nuc-diS_OxRdtase"/>
</dbReference>
<feature type="binding site" evidence="8">
    <location>
        <position position="268"/>
    </location>
    <ligand>
        <name>NAD(+)</name>
        <dbReference type="ChEBI" id="CHEBI:57540"/>
    </ligand>
</feature>
<proteinExistence type="inferred from homology"/>
<keyword evidence="5 10" id="KW-0560">Oxidoreductase</keyword>
<evidence type="ECO:0000256" key="9">
    <source>
        <dbReference type="PIRSR" id="PIRSR000350-4"/>
    </source>
</evidence>
<feature type="domain" description="FAD/NAD(P)-binding" evidence="12">
    <location>
        <begin position="5"/>
        <end position="323"/>
    </location>
</feature>
<dbReference type="SUPFAM" id="SSF55424">
    <property type="entry name" value="FAD/NAD-linked reductases, dimerisation (C-terminal) domain"/>
    <property type="match status" value="1"/>
</dbReference>
<dbReference type="PRINTS" id="PR00368">
    <property type="entry name" value="FADPNR"/>
</dbReference>
<dbReference type="GO" id="GO:0003955">
    <property type="term" value="F:NAD(P)H dehydrogenase (quinone) activity"/>
    <property type="evidence" value="ECO:0007669"/>
    <property type="project" value="TreeGrafter"/>
</dbReference>
<dbReference type="PRINTS" id="PR00411">
    <property type="entry name" value="PNDRDTASEI"/>
</dbReference>
<dbReference type="EMBL" id="CADCSZ010000033">
    <property type="protein sequence ID" value="CAA9219114.1"/>
    <property type="molecule type" value="Genomic_DNA"/>
</dbReference>
<dbReference type="PANTHER" id="PTHR43014">
    <property type="entry name" value="MERCURIC REDUCTASE"/>
    <property type="match status" value="1"/>
</dbReference>
<dbReference type="SUPFAM" id="SSF51905">
    <property type="entry name" value="FAD/NAD(P)-binding domain"/>
    <property type="match status" value="1"/>
</dbReference>
<evidence type="ECO:0000256" key="5">
    <source>
        <dbReference type="ARBA" id="ARBA00023002"/>
    </source>
</evidence>
<feature type="binding site" evidence="8">
    <location>
        <position position="50"/>
    </location>
    <ligand>
        <name>FAD</name>
        <dbReference type="ChEBI" id="CHEBI:57692"/>
    </ligand>
</feature>
<dbReference type="Pfam" id="PF02852">
    <property type="entry name" value="Pyr_redox_dim"/>
    <property type="match status" value="1"/>
</dbReference>
<sequence>MADLDLVIVGMGSGGMPAAEFAATLGLKVAVVERGRVGGDCLWTGCVPSKALLSSAKVAHHVRHADRWGLPLFEAPSIDTSRVWRRIKEVQRQIATTDDDPGRYESLGVELIKGAARLVDGTTVEVGGRRLDTRFVLLCTGSRPAMPPVPGLAEAGYLTSESFFELDRCPGSLVFIGGGPIGMELAQACQRLGVTTTVLQRAPSILPRDEPELASRLADLLVEEGVGLRLGTAATAVEVLPGGRKVVVASGDGDEARFEAEEIFVCTGRDPNVEGLGLDELGIKVGPRGIETDDRGRTALKTVYAAGDVAGRTLFTHSAAYEGVRALRDMFFPGKGTVDATIPWCTFTDPELAHVGLTSTEAKDRYGDDAHVWRVNLDHNDRARAEGSDQGAVVIITGPKRRIVGGHILSPSAGELLHELALAEAQGLRIDDLAGLVHVYPTVATSIGLLSAESVFDNAARIRRVTRFLEF</sequence>
<dbReference type="InterPro" id="IPR023753">
    <property type="entry name" value="FAD/NAD-binding_dom"/>
</dbReference>
<keyword evidence="7 10" id="KW-0676">Redox-active center</keyword>
<dbReference type="GO" id="GO:0050660">
    <property type="term" value="F:flavin adenine dinucleotide binding"/>
    <property type="evidence" value="ECO:0007669"/>
    <property type="project" value="TreeGrafter"/>
</dbReference>
<evidence type="ECO:0000256" key="8">
    <source>
        <dbReference type="PIRSR" id="PIRSR000350-3"/>
    </source>
</evidence>
<dbReference type="Gene3D" id="3.50.50.60">
    <property type="entry name" value="FAD/NAD(P)-binding domain"/>
    <property type="match status" value="2"/>
</dbReference>
<evidence type="ECO:0000256" key="1">
    <source>
        <dbReference type="ARBA" id="ARBA00007532"/>
    </source>
</evidence>
<evidence type="ECO:0000256" key="10">
    <source>
        <dbReference type="RuleBase" id="RU003691"/>
    </source>
</evidence>
<organism evidence="13">
    <name type="scientific">uncultured Acidimicrobiales bacterium</name>
    <dbReference type="NCBI Taxonomy" id="310071"/>
    <lineage>
        <taxon>Bacteria</taxon>
        <taxon>Bacillati</taxon>
        <taxon>Actinomycetota</taxon>
        <taxon>Acidimicrobiia</taxon>
        <taxon>Acidimicrobiales</taxon>
        <taxon>environmental samples</taxon>
    </lineage>
</organism>
<keyword evidence="4" id="KW-0521">NADP</keyword>
<name>A0A6J4HBQ8_9ACTN</name>
<evidence type="ECO:0000313" key="13">
    <source>
        <dbReference type="EMBL" id="CAA9219114.1"/>
    </source>
</evidence>
<feature type="disulfide bond" description="Redox-active" evidence="9">
    <location>
        <begin position="41"/>
        <end position="46"/>
    </location>
</feature>
<dbReference type="EC" id="1.16.1.1" evidence="13"/>
<feature type="binding site" evidence="8">
    <location>
        <begin position="177"/>
        <end position="184"/>
    </location>
    <ligand>
        <name>NAD(+)</name>
        <dbReference type="ChEBI" id="CHEBI:57540"/>
    </ligand>
</feature>
<reference evidence="13" key="1">
    <citation type="submission" date="2020-02" db="EMBL/GenBank/DDBJ databases">
        <authorList>
            <person name="Meier V. D."/>
        </authorList>
    </citation>
    <scope>NUCLEOTIDE SEQUENCE</scope>
    <source>
        <strain evidence="13">AVDCRST_MAG76</strain>
    </source>
</reference>
<dbReference type="AlphaFoldDB" id="A0A6J4HBQ8"/>
<keyword evidence="8" id="KW-0520">NAD</keyword>
<evidence type="ECO:0000256" key="7">
    <source>
        <dbReference type="ARBA" id="ARBA00023284"/>
    </source>
</evidence>
<dbReference type="Pfam" id="PF07992">
    <property type="entry name" value="Pyr_redox_2"/>
    <property type="match status" value="1"/>
</dbReference>
<feature type="binding site" evidence="8">
    <location>
        <position position="308"/>
    </location>
    <ligand>
        <name>FAD</name>
        <dbReference type="ChEBI" id="CHEBI:57692"/>
    </ligand>
</feature>
<evidence type="ECO:0000256" key="6">
    <source>
        <dbReference type="ARBA" id="ARBA00023157"/>
    </source>
</evidence>
<dbReference type="InterPro" id="IPR036188">
    <property type="entry name" value="FAD/NAD-bd_sf"/>
</dbReference>
<evidence type="ECO:0000256" key="3">
    <source>
        <dbReference type="ARBA" id="ARBA00022827"/>
    </source>
</evidence>
<dbReference type="PIRSF" id="PIRSF000350">
    <property type="entry name" value="Mercury_reductase_MerA"/>
    <property type="match status" value="1"/>
</dbReference>
<evidence type="ECO:0000259" key="12">
    <source>
        <dbReference type="Pfam" id="PF07992"/>
    </source>
</evidence>
<comment type="cofactor">
    <cofactor evidence="8">
        <name>FAD</name>
        <dbReference type="ChEBI" id="CHEBI:57692"/>
    </cofactor>
    <text evidence="8">Binds 1 FAD per subunit.</text>
</comment>
<keyword evidence="8" id="KW-0547">Nucleotide-binding</keyword>
<dbReference type="InterPro" id="IPR004099">
    <property type="entry name" value="Pyr_nucl-diS_OxRdtase_dimer"/>
</dbReference>